<sequence length="43" mass="5115">MREREYSLFSAGIELREKKCQRGEKIRGEGKKRLLFSDSNVRI</sequence>
<proteinExistence type="predicted"/>
<dbReference type="AlphaFoldDB" id="T1DS57"/>
<evidence type="ECO:0000313" key="2">
    <source>
        <dbReference type="Proteomes" id="UP000018031"/>
    </source>
</evidence>
<dbReference type="EMBL" id="BAOU01000034">
    <property type="protein sequence ID" value="GAD05575.1"/>
    <property type="molecule type" value="Genomic_DNA"/>
</dbReference>
<gene>
    <name evidence="1" type="ORF">PORCRE_1280</name>
</gene>
<protein>
    <submittedName>
        <fullName evidence="1">Uncharacterized protein</fullName>
    </submittedName>
</protein>
<comment type="caution">
    <text evidence="1">The sequence shown here is derived from an EMBL/GenBank/DDBJ whole genome shotgun (WGS) entry which is preliminary data.</text>
</comment>
<name>T1DS57_9PORP</name>
<reference evidence="1 2" key="2">
    <citation type="journal article" date="2013" name="Genome Announc.">
        <title>Draft Genome Sequences of Porphyromonas crevioricanis JCM 15906T and Porphyromonas cansulci JCM 13913T Isolated from a Canine Oral Cavity.</title>
        <authorList>
            <person name="Sakamoto M."/>
            <person name="Tanaka N."/>
            <person name="Shiwa Y."/>
            <person name="Yoshikawa H."/>
            <person name="Ohkuma M."/>
        </authorList>
    </citation>
    <scope>NUCLEOTIDE SEQUENCE [LARGE SCALE GENOMIC DNA]</scope>
    <source>
        <strain evidence="1 2">JCM 15906</strain>
    </source>
</reference>
<organism evidence="1 2">
    <name type="scientific">Porphyromonas crevioricanis JCM 15906</name>
    <dbReference type="NCBI Taxonomy" id="1305617"/>
    <lineage>
        <taxon>Bacteria</taxon>
        <taxon>Pseudomonadati</taxon>
        <taxon>Bacteroidota</taxon>
        <taxon>Bacteroidia</taxon>
        <taxon>Bacteroidales</taxon>
        <taxon>Porphyromonadaceae</taxon>
        <taxon>Porphyromonas</taxon>
    </lineage>
</organism>
<dbReference type="Proteomes" id="UP000018031">
    <property type="component" value="Unassembled WGS sequence"/>
</dbReference>
<accession>T1DS57</accession>
<reference evidence="2" key="1">
    <citation type="journal article" date="2013" name="Genome">
        <title>Draft Genome Sequences of Porphyromonas crevioricanis JCM 15906T and Porphyromonas cansulci JCM 13913T Isolated from a Canine Oral Cavity.</title>
        <authorList>
            <person name="Sakamoto M."/>
            <person name="Tanaka N."/>
            <person name="Shiwa Y."/>
            <person name="Yoshikawa H."/>
            <person name="Ohkuma M."/>
        </authorList>
    </citation>
    <scope>NUCLEOTIDE SEQUENCE [LARGE SCALE GENOMIC DNA]</scope>
    <source>
        <strain evidence="2">JCM 15906</strain>
    </source>
</reference>
<evidence type="ECO:0000313" key="1">
    <source>
        <dbReference type="EMBL" id="GAD05575.1"/>
    </source>
</evidence>